<dbReference type="EMBL" id="JASBWR010000015">
    <property type="protein sequence ID" value="KAJ9109883.1"/>
    <property type="molecule type" value="Genomic_DNA"/>
</dbReference>
<keyword evidence="2" id="KW-1185">Reference proteome</keyword>
<organism evidence="1 2">
    <name type="scientific">Naganishia cerealis</name>
    <dbReference type="NCBI Taxonomy" id="610337"/>
    <lineage>
        <taxon>Eukaryota</taxon>
        <taxon>Fungi</taxon>
        <taxon>Dikarya</taxon>
        <taxon>Basidiomycota</taxon>
        <taxon>Agaricomycotina</taxon>
        <taxon>Tremellomycetes</taxon>
        <taxon>Filobasidiales</taxon>
        <taxon>Filobasidiaceae</taxon>
        <taxon>Naganishia</taxon>
    </lineage>
</organism>
<comment type="caution">
    <text evidence="1">The sequence shown here is derived from an EMBL/GenBank/DDBJ whole genome shotgun (WGS) entry which is preliminary data.</text>
</comment>
<proteinExistence type="predicted"/>
<evidence type="ECO:0000313" key="2">
    <source>
        <dbReference type="Proteomes" id="UP001241377"/>
    </source>
</evidence>
<dbReference type="Proteomes" id="UP001241377">
    <property type="component" value="Unassembled WGS sequence"/>
</dbReference>
<name>A0ACC2WDR1_9TREE</name>
<evidence type="ECO:0000313" key="1">
    <source>
        <dbReference type="EMBL" id="KAJ9109883.1"/>
    </source>
</evidence>
<reference evidence="1" key="1">
    <citation type="submission" date="2023-04" db="EMBL/GenBank/DDBJ databases">
        <title>Draft Genome sequencing of Naganishia species isolated from polar environments using Oxford Nanopore Technology.</title>
        <authorList>
            <person name="Leo P."/>
            <person name="Venkateswaran K."/>
        </authorList>
    </citation>
    <scope>NUCLEOTIDE SEQUENCE</scope>
    <source>
        <strain evidence="1">MNA-CCFEE 5261</strain>
    </source>
</reference>
<gene>
    <name evidence="1" type="ORF">QFC19_001862</name>
</gene>
<accession>A0ACC2WDR1</accession>
<sequence>MDAAVQGSTGGKRFAMKAQRPVRDANGSVVSDNSPLGEETHTEAARENADNRNTGESSSTRLMSLDNSFSKTSPRQRNHAIPSTIPEDIVEEAAGTEVGRSSSPRYDTNAQTTVTNNTVNNKEYERLGILGRGGSSKVYSVLCPTKRTVMALKRVALERCDQETITNYMNEVALLNRLRGHDRIIQLMECQVIRSGSGRPKTLQMLMECGETDFSSLLDEQRGKPLNMNFVALYWQQMLEAVQAVHEQKVVHSDLKPANFVLVKGRLKIIDFGIAKAIANDTVNIQRDVQIGTVNYMSPEAVHKMKGQSVYKLSYPSDVWSLGCILYQMIYGNPPFHGIAGGAMIKMQVIGSGQHVIDFPERVTSKITDPQEGRVINTQQISIPYSARHTMRSCLSYRKEDRLAIPELLGHNFLKSGQDSGKGSLYFQFGVPGTQSALFEKFRSSAMIRY</sequence>
<protein>
    <submittedName>
        <fullName evidence="1">Uncharacterized protein</fullName>
    </submittedName>
</protein>